<comment type="caution">
    <text evidence="2">The sequence shown here is derived from an EMBL/GenBank/DDBJ whole genome shotgun (WGS) entry which is preliminary data.</text>
</comment>
<evidence type="ECO:0000256" key="1">
    <source>
        <dbReference type="SAM" id="MobiDB-lite"/>
    </source>
</evidence>
<feature type="region of interest" description="Disordered" evidence="1">
    <location>
        <begin position="103"/>
        <end position="123"/>
    </location>
</feature>
<dbReference type="RefSeq" id="WP_320685628.1">
    <property type="nucleotide sequence ID" value="NZ_JAXBLV010000056.1"/>
</dbReference>
<dbReference type="EMBL" id="JAXBLV010000056">
    <property type="protein sequence ID" value="MDY3558745.1"/>
    <property type="molecule type" value="Genomic_DNA"/>
</dbReference>
<dbReference type="Proteomes" id="UP001272242">
    <property type="component" value="Unassembled WGS sequence"/>
</dbReference>
<sequence length="123" mass="13024">MLIILASGVINAVRAEDKDATTTVTETAITPKDVESFGSRVVELRLSGINKQLADRSADLIEKIELKDFSHVTGKETKKAFTVGAKGGSDPKVAITSLRSCDTATSGPLSGRRTTLRSGSTRC</sequence>
<keyword evidence="3" id="KW-1185">Reference proteome</keyword>
<organism evidence="2 3">
    <name type="scientific">Gemmata algarum</name>
    <dbReference type="NCBI Taxonomy" id="2975278"/>
    <lineage>
        <taxon>Bacteria</taxon>
        <taxon>Pseudomonadati</taxon>
        <taxon>Planctomycetota</taxon>
        <taxon>Planctomycetia</taxon>
        <taxon>Gemmatales</taxon>
        <taxon>Gemmataceae</taxon>
        <taxon>Gemmata</taxon>
    </lineage>
</organism>
<evidence type="ECO:0000313" key="2">
    <source>
        <dbReference type="EMBL" id="MDY3558745.1"/>
    </source>
</evidence>
<feature type="compositionally biased region" description="Low complexity" evidence="1">
    <location>
        <begin position="109"/>
        <end position="123"/>
    </location>
</feature>
<evidence type="ECO:0000313" key="3">
    <source>
        <dbReference type="Proteomes" id="UP001272242"/>
    </source>
</evidence>
<name>A0ABU5EU64_9BACT</name>
<proteinExistence type="predicted"/>
<accession>A0ABU5EU64</accession>
<reference evidence="3" key="1">
    <citation type="journal article" date="2023" name="Mar. Drugs">
        <title>Gemmata algarum, a Novel Planctomycete Isolated from an Algal Mat, Displays Antimicrobial Activity.</title>
        <authorList>
            <person name="Kumar G."/>
            <person name="Kallscheuer N."/>
            <person name="Kashif M."/>
            <person name="Ahamad S."/>
            <person name="Jagadeeshwari U."/>
            <person name="Pannikurungottu S."/>
            <person name="Haufschild T."/>
            <person name="Kabuu M."/>
            <person name="Sasikala C."/>
            <person name="Jogler C."/>
            <person name="Ramana C."/>
        </authorList>
    </citation>
    <scope>NUCLEOTIDE SEQUENCE [LARGE SCALE GENOMIC DNA]</scope>
    <source>
        <strain evidence="3">JC673</strain>
    </source>
</reference>
<protein>
    <submittedName>
        <fullName evidence="2">Uncharacterized protein</fullName>
    </submittedName>
</protein>
<gene>
    <name evidence="2" type="ORF">R5W23_005902</name>
</gene>